<dbReference type="GO" id="GO:0016810">
    <property type="term" value="F:hydrolase activity, acting on carbon-nitrogen (but not peptide) bonds"/>
    <property type="evidence" value="ECO:0007669"/>
    <property type="project" value="InterPro"/>
</dbReference>
<keyword evidence="3" id="KW-1185">Reference proteome</keyword>
<dbReference type="AlphaFoldDB" id="A0A840AJD7"/>
<dbReference type="CDD" id="cd01300">
    <property type="entry name" value="YtcJ_like"/>
    <property type="match status" value="1"/>
</dbReference>
<dbReference type="SUPFAM" id="SSF51338">
    <property type="entry name" value="Composite domain of metallo-dependent hydrolases"/>
    <property type="match status" value="1"/>
</dbReference>
<dbReference type="InterPro" id="IPR033932">
    <property type="entry name" value="YtcJ-like"/>
</dbReference>
<dbReference type="Proteomes" id="UP000553963">
    <property type="component" value="Unassembled WGS sequence"/>
</dbReference>
<dbReference type="RefSeq" id="WP_183397998.1">
    <property type="nucleotide sequence ID" value="NZ_JACIDS010000002.1"/>
</dbReference>
<dbReference type="InterPro" id="IPR006311">
    <property type="entry name" value="TAT_signal"/>
</dbReference>
<evidence type="ECO:0000259" key="1">
    <source>
        <dbReference type="Pfam" id="PF07969"/>
    </source>
</evidence>
<name>A0A840AJD7_9HYPH</name>
<dbReference type="PANTHER" id="PTHR22642">
    <property type="entry name" value="IMIDAZOLONEPROPIONASE"/>
    <property type="match status" value="1"/>
</dbReference>
<dbReference type="Pfam" id="PF07969">
    <property type="entry name" value="Amidohydro_3"/>
    <property type="match status" value="1"/>
</dbReference>
<dbReference type="InterPro" id="IPR032466">
    <property type="entry name" value="Metal_Hydrolase"/>
</dbReference>
<comment type="caution">
    <text evidence="2">The sequence shown here is derived from an EMBL/GenBank/DDBJ whole genome shotgun (WGS) entry which is preliminary data.</text>
</comment>
<evidence type="ECO:0000313" key="3">
    <source>
        <dbReference type="Proteomes" id="UP000553963"/>
    </source>
</evidence>
<organism evidence="2 3">
    <name type="scientific">Kaistia hirudinis</name>
    <dbReference type="NCBI Taxonomy" id="1293440"/>
    <lineage>
        <taxon>Bacteria</taxon>
        <taxon>Pseudomonadati</taxon>
        <taxon>Pseudomonadota</taxon>
        <taxon>Alphaproteobacteria</taxon>
        <taxon>Hyphomicrobiales</taxon>
        <taxon>Kaistiaceae</taxon>
        <taxon>Kaistia</taxon>
    </lineage>
</organism>
<dbReference type="InterPro" id="IPR011059">
    <property type="entry name" value="Metal-dep_hydrolase_composite"/>
</dbReference>
<gene>
    <name evidence="2" type="ORF">GGR25_001369</name>
</gene>
<evidence type="ECO:0000313" key="2">
    <source>
        <dbReference type="EMBL" id="MBB3930330.1"/>
    </source>
</evidence>
<dbReference type="SUPFAM" id="SSF51556">
    <property type="entry name" value="Metallo-dependent hydrolases"/>
    <property type="match status" value="1"/>
</dbReference>
<sequence>MCFGCSPVFTAALRDLAWPSRRGILKGAAALASGPFLAEAVARPARADGDVNEQITHALPSATSDATVTVFLAAKIVTMEAANPVAEAVAIAGKRIVAVGSLDEVKAALGDRPYQLDETLKVRVVMPGFIDQHLHPVLGALTLAVVVIAPEDWVLPDKTFKAADSEADYRARLKAAEGSITNPSDWLISWGYQPLWHGPLNRSVLDGVSSSRPIAVWHRSCHELFFNTAALDQLGITEASTKGKGLWSEQSNWAEGHFWEGGLNLAMTPFLKVLVTPERLSFGLKQMVAYEHSKGVTAYNEPGALYTPDMWKVYEQILGAADTPMYSTFIADGRGIPDRVGMDKALAATAEQIAVAPDSAGGKLMFFPGQVKLFADGAIISQLMQMKDGYLDGHQGAWILTPDEIEARSKLYWDAGYRLHIHVNGDLGLEVVLDMLERRMRENPRPDHRSVIVHFANSSEDQVARIARLGAIVSANPYYPVGFADKFGEFGLGPARADVMVRARSVVDHDIPLSYHSDLPMGPSDPLYLAWCGVNRITPSGRVAGPEQRVSVDQALRAITIEAAYSWRKETELGSIAPGKIANFTVLEADPYAVPPETLKDVPVWGTVFEGRLFPVAGRG</sequence>
<dbReference type="PANTHER" id="PTHR22642:SF2">
    <property type="entry name" value="PROTEIN LONG AFTER FAR-RED 3"/>
    <property type="match status" value="1"/>
</dbReference>
<dbReference type="Gene3D" id="3.20.20.140">
    <property type="entry name" value="Metal-dependent hydrolases"/>
    <property type="match status" value="1"/>
</dbReference>
<reference evidence="2 3" key="1">
    <citation type="submission" date="2020-08" db="EMBL/GenBank/DDBJ databases">
        <title>Genomic Encyclopedia of Type Strains, Phase IV (KMG-IV): sequencing the most valuable type-strain genomes for metagenomic binning, comparative biology and taxonomic classification.</title>
        <authorList>
            <person name="Goeker M."/>
        </authorList>
    </citation>
    <scope>NUCLEOTIDE SEQUENCE [LARGE SCALE GENOMIC DNA]</scope>
    <source>
        <strain evidence="2 3">DSM 25966</strain>
    </source>
</reference>
<dbReference type="EMBL" id="JACIDS010000002">
    <property type="protein sequence ID" value="MBB3930330.1"/>
    <property type="molecule type" value="Genomic_DNA"/>
</dbReference>
<dbReference type="PROSITE" id="PS51318">
    <property type="entry name" value="TAT"/>
    <property type="match status" value="1"/>
</dbReference>
<accession>A0A840AJD7</accession>
<dbReference type="InterPro" id="IPR013108">
    <property type="entry name" value="Amidohydro_3"/>
</dbReference>
<dbReference type="Gene3D" id="3.10.310.70">
    <property type="match status" value="1"/>
</dbReference>
<protein>
    <recommendedName>
        <fullName evidence="1">Amidohydrolase 3 domain-containing protein</fullName>
    </recommendedName>
</protein>
<dbReference type="Gene3D" id="2.30.40.10">
    <property type="entry name" value="Urease, subunit C, domain 1"/>
    <property type="match status" value="1"/>
</dbReference>
<feature type="domain" description="Amidohydrolase 3" evidence="1">
    <location>
        <begin position="123"/>
        <end position="612"/>
    </location>
</feature>
<proteinExistence type="predicted"/>